<protein>
    <submittedName>
        <fullName evidence="2">Uncharacterized protein</fullName>
    </submittedName>
</protein>
<feature type="region of interest" description="Disordered" evidence="1">
    <location>
        <begin position="1"/>
        <end position="106"/>
    </location>
</feature>
<name>A0A6A4GK84_9AGAR</name>
<keyword evidence="3" id="KW-1185">Reference proteome</keyword>
<evidence type="ECO:0000256" key="1">
    <source>
        <dbReference type="SAM" id="MobiDB-lite"/>
    </source>
</evidence>
<dbReference type="AlphaFoldDB" id="A0A6A4GK84"/>
<feature type="compositionally biased region" description="Low complexity" evidence="1">
    <location>
        <begin position="73"/>
        <end position="85"/>
    </location>
</feature>
<reference evidence="2" key="1">
    <citation type="journal article" date="2019" name="Environ. Microbiol.">
        <title>Fungal ecological strategies reflected in gene transcription - a case study of two litter decomposers.</title>
        <authorList>
            <person name="Barbi F."/>
            <person name="Kohler A."/>
            <person name="Barry K."/>
            <person name="Baskaran P."/>
            <person name="Daum C."/>
            <person name="Fauchery L."/>
            <person name="Ihrmark K."/>
            <person name="Kuo A."/>
            <person name="LaButti K."/>
            <person name="Lipzen A."/>
            <person name="Morin E."/>
            <person name="Grigoriev I.V."/>
            <person name="Henrissat B."/>
            <person name="Lindahl B."/>
            <person name="Martin F."/>
        </authorList>
    </citation>
    <scope>NUCLEOTIDE SEQUENCE</scope>
    <source>
        <strain evidence="2">JB14</strain>
    </source>
</reference>
<feature type="compositionally biased region" description="Basic and acidic residues" evidence="1">
    <location>
        <begin position="86"/>
        <end position="99"/>
    </location>
</feature>
<gene>
    <name evidence="2" type="ORF">BT96DRAFT_1006699</name>
</gene>
<accession>A0A6A4GK84</accession>
<organism evidence="2 3">
    <name type="scientific">Gymnopus androsaceus JB14</name>
    <dbReference type="NCBI Taxonomy" id="1447944"/>
    <lineage>
        <taxon>Eukaryota</taxon>
        <taxon>Fungi</taxon>
        <taxon>Dikarya</taxon>
        <taxon>Basidiomycota</taxon>
        <taxon>Agaricomycotina</taxon>
        <taxon>Agaricomycetes</taxon>
        <taxon>Agaricomycetidae</taxon>
        <taxon>Agaricales</taxon>
        <taxon>Marasmiineae</taxon>
        <taxon>Omphalotaceae</taxon>
        <taxon>Gymnopus</taxon>
    </lineage>
</organism>
<sequence length="106" mass="11741">MSRKSRNAFHGYALSPSRPMFREVLMAGSTSPTTKPPRKPVQNSSPQGRPMTRLKPEVQRKRPRIPTIIGPLTSTNFNAAATTTSAERDGSNNGTEDRAQMIFLQE</sequence>
<evidence type="ECO:0000313" key="2">
    <source>
        <dbReference type="EMBL" id="KAE9385810.1"/>
    </source>
</evidence>
<dbReference type="Proteomes" id="UP000799118">
    <property type="component" value="Unassembled WGS sequence"/>
</dbReference>
<evidence type="ECO:0000313" key="3">
    <source>
        <dbReference type="Proteomes" id="UP000799118"/>
    </source>
</evidence>
<dbReference type="EMBL" id="ML769943">
    <property type="protein sequence ID" value="KAE9385810.1"/>
    <property type="molecule type" value="Genomic_DNA"/>
</dbReference>
<proteinExistence type="predicted"/>